<sequence length="66" mass="7042">MKRTKPLALLGVAVLAVLVLGALALLVTTVFSDVAAIATFVLCVAFVIGLSVLGAKSKRWRQNPYW</sequence>
<evidence type="ECO:0008006" key="4">
    <source>
        <dbReference type="Google" id="ProtNLM"/>
    </source>
</evidence>
<dbReference type="AlphaFoldDB" id="A0AAV3UD20"/>
<keyword evidence="3" id="KW-1185">Reference proteome</keyword>
<name>A0AAV3UD20_9EURY</name>
<keyword evidence="1" id="KW-0472">Membrane</keyword>
<keyword evidence="1" id="KW-1133">Transmembrane helix</keyword>
<dbReference type="GeneID" id="68611462"/>
<dbReference type="Proteomes" id="UP001501729">
    <property type="component" value="Unassembled WGS sequence"/>
</dbReference>
<dbReference type="EMBL" id="BAABKX010000001">
    <property type="protein sequence ID" value="GAA5043805.1"/>
    <property type="molecule type" value="Genomic_DNA"/>
</dbReference>
<proteinExistence type="predicted"/>
<dbReference type="RefSeq" id="WP_227775694.1">
    <property type="nucleotide sequence ID" value="NZ_BAABKX010000001.1"/>
</dbReference>
<evidence type="ECO:0000313" key="2">
    <source>
        <dbReference type="EMBL" id="GAA5043805.1"/>
    </source>
</evidence>
<gene>
    <name evidence="2" type="ORF">GCM10025751_09090</name>
</gene>
<keyword evidence="1" id="KW-0812">Transmembrane</keyword>
<accession>A0AAV3UD20</accession>
<feature type="transmembrane region" description="Helical" evidence="1">
    <location>
        <begin position="34"/>
        <end position="55"/>
    </location>
</feature>
<comment type="caution">
    <text evidence="2">The sequence shown here is derived from an EMBL/GenBank/DDBJ whole genome shotgun (WGS) entry which is preliminary data.</text>
</comment>
<reference evidence="2 3" key="1">
    <citation type="journal article" date="2019" name="Int. J. Syst. Evol. Microbiol.">
        <title>The Global Catalogue of Microorganisms (GCM) 10K type strain sequencing project: providing services to taxonomists for standard genome sequencing and annotation.</title>
        <authorList>
            <consortium name="The Broad Institute Genomics Platform"/>
            <consortium name="The Broad Institute Genome Sequencing Center for Infectious Disease"/>
            <person name="Wu L."/>
            <person name="Ma J."/>
        </authorList>
    </citation>
    <scope>NUCLEOTIDE SEQUENCE [LARGE SCALE GENOMIC DNA]</scope>
    <source>
        <strain evidence="2 3">JCM 17504</strain>
    </source>
</reference>
<evidence type="ECO:0000256" key="1">
    <source>
        <dbReference type="SAM" id="Phobius"/>
    </source>
</evidence>
<protein>
    <recommendedName>
        <fullName evidence="4">Major facilitator superfamily (MFS) profile domain-containing protein</fullName>
    </recommendedName>
</protein>
<organism evidence="2 3">
    <name type="scientific">Haladaptatus pallidirubidus</name>
    <dbReference type="NCBI Taxonomy" id="1008152"/>
    <lineage>
        <taxon>Archaea</taxon>
        <taxon>Methanobacteriati</taxon>
        <taxon>Methanobacteriota</taxon>
        <taxon>Stenosarchaea group</taxon>
        <taxon>Halobacteria</taxon>
        <taxon>Halobacteriales</taxon>
        <taxon>Haladaptataceae</taxon>
        <taxon>Haladaptatus</taxon>
    </lineage>
</organism>
<evidence type="ECO:0000313" key="3">
    <source>
        <dbReference type="Proteomes" id="UP001501729"/>
    </source>
</evidence>